<sequence>MELRVFFAKSISIALLLGCQSVSEPKWYGSNQALDPDYIYAQAKGINLTSAKNSAVSQINAQLWMQVRSEYSSNESLRTINDNSDSNNYINNKINTSSAQIALSGIEYTEIDKNDINYFVQARIKRDIIVSQLESNAKKIESNAEIQLEKINHQDKFLWWLENKDAQDKLEQINMYSDIIMSLDNDKTIKINNTKVLVKEVSSIQSELLIHINRSSHDKLSADFLAQKFGKLGILNTQRNSRKITHQLKVRSEYRQSKVDNAYISTKLTNLLLINKKGKVLASNELISSANSLTSYKLSREGAERHFSAQIEELGLWSALGLN</sequence>
<proteinExistence type="predicted"/>
<reference evidence="1 2" key="1">
    <citation type="submission" date="2018-11" db="EMBL/GenBank/DDBJ databases">
        <title>Vibrio ponticus strain CAIM 1751 pathogenic for the snapper Lutjanus guttatus.</title>
        <authorList>
            <person name="Soto-Rodriguez S."/>
            <person name="Lozano-Olvera R."/>
            <person name="Gomez-Gil B."/>
        </authorList>
    </citation>
    <scope>NUCLEOTIDE SEQUENCE [LARGE SCALE GENOMIC DNA]</scope>
    <source>
        <strain evidence="1 2">CAIM 1751</strain>
    </source>
</reference>
<gene>
    <name evidence="1" type="ORF">EGH82_23000</name>
</gene>
<dbReference type="Proteomes" id="UP000278792">
    <property type="component" value="Unassembled WGS sequence"/>
</dbReference>
<evidence type="ECO:0000313" key="1">
    <source>
        <dbReference type="EMBL" id="ROV57457.1"/>
    </source>
</evidence>
<dbReference type="RefSeq" id="WP_123783863.1">
    <property type="nucleotide sequence ID" value="NZ_RKIK01000153.1"/>
</dbReference>
<dbReference type="AlphaFoldDB" id="A0A3N3DSI6"/>
<comment type="caution">
    <text evidence="1">The sequence shown here is derived from an EMBL/GenBank/DDBJ whole genome shotgun (WGS) entry which is preliminary data.</text>
</comment>
<dbReference type="EMBL" id="RKIK01000153">
    <property type="protein sequence ID" value="ROV57457.1"/>
    <property type="molecule type" value="Genomic_DNA"/>
</dbReference>
<name>A0A3N3DSI6_9VIBR</name>
<dbReference type="Gene3D" id="3.10.28.20">
    <property type="entry name" value="Acetamidase/Formamidase-like domains"/>
    <property type="match status" value="1"/>
</dbReference>
<protein>
    <recommendedName>
        <fullName evidence="3">LPP20 lipoprotein</fullName>
    </recommendedName>
</protein>
<evidence type="ECO:0008006" key="3">
    <source>
        <dbReference type="Google" id="ProtNLM"/>
    </source>
</evidence>
<accession>A0A3N3DSI6</accession>
<organism evidence="1 2">
    <name type="scientific">Vibrio ponticus</name>
    <dbReference type="NCBI Taxonomy" id="265668"/>
    <lineage>
        <taxon>Bacteria</taxon>
        <taxon>Pseudomonadati</taxon>
        <taxon>Pseudomonadota</taxon>
        <taxon>Gammaproteobacteria</taxon>
        <taxon>Vibrionales</taxon>
        <taxon>Vibrionaceae</taxon>
        <taxon>Vibrio</taxon>
    </lineage>
</organism>
<evidence type="ECO:0000313" key="2">
    <source>
        <dbReference type="Proteomes" id="UP000278792"/>
    </source>
</evidence>